<evidence type="ECO:0000256" key="1">
    <source>
        <dbReference type="SAM" id="Phobius"/>
    </source>
</evidence>
<dbReference type="Pfam" id="PF10975">
    <property type="entry name" value="DUF2802"/>
    <property type="match status" value="1"/>
</dbReference>
<proteinExistence type="predicted"/>
<evidence type="ECO:0000313" key="3">
    <source>
        <dbReference type="Proteomes" id="UP000765845"/>
    </source>
</evidence>
<keyword evidence="1" id="KW-1133">Transmembrane helix</keyword>
<organism evidence="2 3">
    <name type="scientific">Spongiibacter thalassae</name>
    <dbReference type="NCBI Taxonomy" id="2721624"/>
    <lineage>
        <taxon>Bacteria</taxon>
        <taxon>Pseudomonadati</taxon>
        <taxon>Pseudomonadota</taxon>
        <taxon>Gammaproteobacteria</taxon>
        <taxon>Cellvibrionales</taxon>
        <taxon>Spongiibacteraceae</taxon>
        <taxon>Spongiibacter</taxon>
    </lineage>
</organism>
<accession>A0ABX1GCA7</accession>
<reference evidence="2 3" key="1">
    <citation type="submission" date="2020-04" db="EMBL/GenBank/DDBJ databases">
        <authorList>
            <person name="Yoon J."/>
        </authorList>
    </citation>
    <scope>NUCLEOTIDE SEQUENCE [LARGE SCALE GENOMIC DNA]</scope>
    <source>
        <strain evidence="2 3">KMU-166</strain>
    </source>
</reference>
<gene>
    <name evidence="2" type="ORF">HCU74_05070</name>
</gene>
<sequence length="149" mass="16366">MTAVNESVGTWPEAVVAWVSGLSDVAVMGVLLCVAGLALLLFAWRSRRSRFEAMEDLLNEQIERQNRKIDSQANALAILGERVLALEEYLELVGSRQQQLEGDKRDVRYYQRAVKLAGEGGKVADLVERCGMSRAEAELIVSLGSKSAV</sequence>
<comment type="caution">
    <text evidence="2">The sequence shown here is derived from an EMBL/GenBank/DDBJ whole genome shotgun (WGS) entry which is preliminary data.</text>
</comment>
<keyword evidence="1" id="KW-0472">Membrane</keyword>
<dbReference type="Proteomes" id="UP000765845">
    <property type="component" value="Unassembled WGS sequence"/>
</dbReference>
<evidence type="ECO:0000313" key="2">
    <source>
        <dbReference type="EMBL" id="NKI16791.1"/>
    </source>
</evidence>
<dbReference type="EMBL" id="JAAWWK010000002">
    <property type="protein sequence ID" value="NKI16791.1"/>
    <property type="molecule type" value="Genomic_DNA"/>
</dbReference>
<feature type="transmembrane region" description="Helical" evidence="1">
    <location>
        <begin position="25"/>
        <end position="44"/>
    </location>
</feature>
<dbReference type="InterPro" id="IPR021244">
    <property type="entry name" value="DUF2802"/>
</dbReference>
<keyword evidence="3" id="KW-1185">Reference proteome</keyword>
<dbReference type="RefSeq" id="WP_168449342.1">
    <property type="nucleotide sequence ID" value="NZ_JAAWWK010000002.1"/>
</dbReference>
<keyword evidence="1" id="KW-0812">Transmembrane</keyword>
<protein>
    <submittedName>
        <fullName evidence="2">DUF2802 domain-containing protein</fullName>
    </submittedName>
</protein>
<name>A0ABX1GCA7_9GAMM</name>